<reference evidence="1" key="1">
    <citation type="submission" date="2014-11" db="EMBL/GenBank/DDBJ databases">
        <authorList>
            <person name="Amaro Gonzalez C."/>
        </authorList>
    </citation>
    <scope>NUCLEOTIDE SEQUENCE</scope>
</reference>
<sequence>MKSVVNERLVKGGKSYYGIYLRHGEVKSGIRCLPATVSAVMLICRSSGNRELW</sequence>
<reference evidence="1" key="2">
    <citation type="journal article" date="2015" name="Fish Shellfish Immunol.">
        <title>Early steps in the European eel (Anguilla anguilla)-Vibrio vulnificus interaction in the gills: Role of the RtxA13 toxin.</title>
        <authorList>
            <person name="Callol A."/>
            <person name="Pajuelo D."/>
            <person name="Ebbesson L."/>
            <person name="Teles M."/>
            <person name="MacKenzie S."/>
            <person name="Amaro C."/>
        </authorList>
    </citation>
    <scope>NUCLEOTIDE SEQUENCE</scope>
</reference>
<evidence type="ECO:0000313" key="1">
    <source>
        <dbReference type="EMBL" id="JAH90109.1"/>
    </source>
</evidence>
<name>A0A0E9WI81_ANGAN</name>
<dbReference type="EMBL" id="GBXM01018468">
    <property type="protein sequence ID" value="JAH90109.1"/>
    <property type="molecule type" value="Transcribed_RNA"/>
</dbReference>
<accession>A0A0E9WI81</accession>
<organism evidence="1">
    <name type="scientific">Anguilla anguilla</name>
    <name type="common">European freshwater eel</name>
    <name type="synonym">Muraena anguilla</name>
    <dbReference type="NCBI Taxonomy" id="7936"/>
    <lineage>
        <taxon>Eukaryota</taxon>
        <taxon>Metazoa</taxon>
        <taxon>Chordata</taxon>
        <taxon>Craniata</taxon>
        <taxon>Vertebrata</taxon>
        <taxon>Euteleostomi</taxon>
        <taxon>Actinopterygii</taxon>
        <taxon>Neopterygii</taxon>
        <taxon>Teleostei</taxon>
        <taxon>Anguilliformes</taxon>
        <taxon>Anguillidae</taxon>
        <taxon>Anguilla</taxon>
    </lineage>
</organism>
<dbReference type="AlphaFoldDB" id="A0A0E9WI81"/>
<proteinExistence type="predicted"/>
<protein>
    <submittedName>
        <fullName evidence="1">Uncharacterized protein</fullName>
    </submittedName>
</protein>